<evidence type="ECO:0000313" key="11">
    <source>
        <dbReference type="Proteomes" id="UP000001876"/>
    </source>
</evidence>
<protein>
    <submittedName>
        <fullName evidence="10">Predicted protein</fullName>
    </submittedName>
</protein>
<keyword evidence="1 7" id="KW-0723">Serine/threonine-protein kinase</keyword>
<dbReference type="CDD" id="cd05123">
    <property type="entry name" value="STKc_AGC"/>
    <property type="match status" value="1"/>
</dbReference>
<dbReference type="GO" id="GO:0005524">
    <property type="term" value="F:ATP binding"/>
    <property type="evidence" value="ECO:0007669"/>
    <property type="project" value="UniProtKB-UniRule"/>
</dbReference>
<dbReference type="Gene3D" id="3.30.200.20">
    <property type="entry name" value="Phosphorylase Kinase, domain 1"/>
    <property type="match status" value="1"/>
</dbReference>
<evidence type="ECO:0000256" key="3">
    <source>
        <dbReference type="ARBA" id="ARBA00022741"/>
    </source>
</evidence>
<name>C1MZP3_MICPC</name>
<dbReference type="Proteomes" id="UP000001876">
    <property type="component" value="Unassembled WGS sequence"/>
</dbReference>
<dbReference type="OMA" id="CETNETQ"/>
<evidence type="ECO:0000256" key="4">
    <source>
        <dbReference type="ARBA" id="ARBA00022777"/>
    </source>
</evidence>
<sequence>LQKLVGKGGFSRVFHVKATARKADGAPIPGRDFVLKLIPIRKLVESGVEHTVRHERDLLSSVRHASVVRLHTAFKAMDHIYLIMDLVTGRDFYWIMQHYNLSDAGARFYIAQIVMVLEYLHKLSIAYRDVKPENFIVTTKDGYLRMIDFGLSKLLGPGERSYTFCGTPLYLAPEVWGSNGHNRSVDLWALGVLTYEMAFGKLPFEAKSESELKQKVVGDALKFPREIGSFGNDEIDPRLKSLIMGLLEKNSTRRLGMSKEGTKAVRSSAWFKDLDWHAIEKRKLEPPFYP</sequence>
<evidence type="ECO:0000256" key="5">
    <source>
        <dbReference type="ARBA" id="ARBA00022840"/>
    </source>
</evidence>
<dbReference type="KEGG" id="mpp:MICPUCDRAFT_3181"/>
<dbReference type="Pfam" id="PF00069">
    <property type="entry name" value="Pkinase"/>
    <property type="match status" value="1"/>
</dbReference>
<dbReference type="OrthoDB" id="377346at2759"/>
<dbReference type="PROSITE" id="PS00108">
    <property type="entry name" value="PROTEIN_KINASE_ST"/>
    <property type="match status" value="1"/>
</dbReference>
<dbReference type="PANTHER" id="PTHR24353:SF37">
    <property type="entry name" value="CAMP-DEPENDENT PROTEIN KINASE CATALYTIC SUBUNIT PRKX"/>
    <property type="match status" value="1"/>
</dbReference>
<feature type="domain" description="AGC-kinase C-terminal" evidence="9">
    <location>
        <begin position="272"/>
        <end position="290"/>
    </location>
</feature>
<dbReference type="PROSITE" id="PS50011">
    <property type="entry name" value="PROTEIN_KINASE_DOM"/>
    <property type="match status" value="1"/>
</dbReference>
<evidence type="ECO:0000256" key="1">
    <source>
        <dbReference type="ARBA" id="ARBA00022527"/>
    </source>
</evidence>
<evidence type="ECO:0000313" key="10">
    <source>
        <dbReference type="EMBL" id="EEH54905.1"/>
    </source>
</evidence>
<evidence type="ECO:0000259" key="9">
    <source>
        <dbReference type="PROSITE" id="PS51285"/>
    </source>
</evidence>
<feature type="binding site" evidence="6">
    <location>
        <position position="36"/>
    </location>
    <ligand>
        <name>ATP</name>
        <dbReference type="ChEBI" id="CHEBI:30616"/>
    </ligand>
</feature>
<dbReference type="EMBL" id="GG663743">
    <property type="protein sequence ID" value="EEH54905.1"/>
    <property type="molecule type" value="Genomic_DNA"/>
</dbReference>
<keyword evidence="11" id="KW-1185">Reference proteome</keyword>
<keyword evidence="5 6" id="KW-0067">ATP-binding</keyword>
<dbReference type="PANTHER" id="PTHR24353">
    <property type="entry name" value="CYCLIC NUCLEOTIDE-DEPENDENT PROTEIN KINASE"/>
    <property type="match status" value="1"/>
</dbReference>
<comment type="similarity">
    <text evidence="7">Belongs to the protein kinase superfamily.</text>
</comment>
<evidence type="ECO:0000256" key="2">
    <source>
        <dbReference type="ARBA" id="ARBA00022679"/>
    </source>
</evidence>
<keyword evidence="3 6" id="KW-0547">Nucleotide-binding</keyword>
<feature type="non-terminal residue" evidence="10">
    <location>
        <position position="290"/>
    </location>
</feature>
<dbReference type="GO" id="GO:0005952">
    <property type="term" value="C:cAMP-dependent protein kinase complex"/>
    <property type="evidence" value="ECO:0007669"/>
    <property type="project" value="TreeGrafter"/>
</dbReference>
<dbReference type="InterPro" id="IPR017441">
    <property type="entry name" value="Protein_kinase_ATP_BS"/>
</dbReference>
<feature type="non-terminal residue" evidence="10">
    <location>
        <position position="1"/>
    </location>
</feature>
<dbReference type="AlphaFoldDB" id="C1MZP3"/>
<dbReference type="STRING" id="564608.C1MZP3"/>
<dbReference type="InterPro" id="IPR011009">
    <property type="entry name" value="Kinase-like_dom_sf"/>
</dbReference>
<accession>C1MZP3</accession>
<dbReference type="PROSITE" id="PS51285">
    <property type="entry name" value="AGC_KINASE_CTER"/>
    <property type="match status" value="1"/>
</dbReference>
<evidence type="ECO:0000256" key="6">
    <source>
        <dbReference type="PROSITE-ProRule" id="PRU10141"/>
    </source>
</evidence>
<feature type="domain" description="Protein kinase" evidence="8">
    <location>
        <begin position="1"/>
        <end position="271"/>
    </location>
</feature>
<dbReference type="InterPro" id="IPR000719">
    <property type="entry name" value="Prot_kinase_dom"/>
</dbReference>
<evidence type="ECO:0000259" key="8">
    <source>
        <dbReference type="PROSITE" id="PS50011"/>
    </source>
</evidence>
<dbReference type="GO" id="GO:0004691">
    <property type="term" value="F:cAMP-dependent protein kinase activity"/>
    <property type="evidence" value="ECO:0007669"/>
    <property type="project" value="TreeGrafter"/>
</dbReference>
<organism evidence="11">
    <name type="scientific">Micromonas pusilla (strain CCMP1545)</name>
    <name type="common">Picoplanktonic green alga</name>
    <dbReference type="NCBI Taxonomy" id="564608"/>
    <lineage>
        <taxon>Eukaryota</taxon>
        <taxon>Viridiplantae</taxon>
        <taxon>Chlorophyta</taxon>
        <taxon>Mamiellophyceae</taxon>
        <taxon>Mamiellales</taxon>
        <taxon>Mamiellaceae</taxon>
        <taxon>Micromonas</taxon>
    </lineage>
</organism>
<dbReference type="eggNOG" id="KOG0616">
    <property type="taxonomic scope" value="Eukaryota"/>
</dbReference>
<dbReference type="InterPro" id="IPR045270">
    <property type="entry name" value="STKc_AGC"/>
</dbReference>
<evidence type="ECO:0000256" key="7">
    <source>
        <dbReference type="RuleBase" id="RU000304"/>
    </source>
</evidence>
<keyword evidence="2" id="KW-0808">Transferase</keyword>
<reference evidence="10 11" key="1">
    <citation type="journal article" date="2009" name="Science">
        <title>Green evolution and dynamic adaptations revealed by genomes of the marine picoeukaryotes Micromonas.</title>
        <authorList>
            <person name="Worden A.Z."/>
            <person name="Lee J.H."/>
            <person name="Mock T."/>
            <person name="Rouze P."/>
            <person name="Simmons M.P."/>
            <person name="Aerts A.L."/>
            <person name="Allen A.E."/>
            <person name="Cuvelier M.L."/>
            <person name="Derelle E."/>
            <person name="Everett M.V."/>
            <person name="Foulon E."/>
            <person name="Grimwood J."/>
            <person name="Gundlach H."/>
            <person name="Henrissat B."/>
            <person name="Napoli C."/>
            <person name="McDonald S.M."/>
            <person name="Parker M.S."/>
            <person name="Rombauts S."/>
            <person name="Salamov A."/>
            <person name="Von Dassow P."/>
            <person name="Badger J.H."/>
            <person name="Coutinho P.M."/>
            <person name="Demir E."/>
            <person name="Dubchak I."/>
            <person name="Gentemann C."/>
            <person name="Eikrem W."/>
            <person name="Gready J.E."/>
            <person name="John U."/>
            <person name="Lanier W."/>
            <person name="Lindquist E.A."/>
            <person name="Lucas S."/>
            <person name="Mayer K.F."/>
            <person name="Moreau H."/>
            <person name="Not F."/>
            <person name="Otillar R."/>
            <person name="Panaud O."/>
            <person name="Pangilinan J."/>
            <person name="Paulsen I."/>
            <person name="Piegu B."/>
            <person name="Poliakov A."/>
            <person name="Robbens S."/>
            <person name="Schmutz J."/>
            <person name="Toulza E."/>
            <person name="Wyss T."/>
            <person name="Zelensky A."/>
            <person name="Zhou K."/>
            <person name="Armbrust E.V."/>
            <person name="Bhattacharya D."/>
            <person name="Goodenough U.W."/>
            <person name="Van de Peer Y."/>
            <person name="Grigoriev I.V."/>
        </authorList>
    </citation>
    <scope>NUCLEOTIDE SEQUENCE [LARGE SCALE GENOMIC DNA]</scope>
    <source>
        <strain evidence="10 11">CCMP1545</strain>
    </source>
</reference>
<dbReference type="PROSITE" id="PS00107">
    <property type="entry name" value="PROTEIN_KINASE_ATP"/>
    <property type="match status" value="1"/>
</dbReference>
<dbReference type="Gene3D" id="1.10.510.10">
    <property type="entry name" value="Transferase(Phosphotransferase) domain 1"/>
    <property type="match status" value="1"/>
</dbReference>
<keyword evidence="4" id="KW-0418">Kinase</keyword>
<dbReference type="InterPro" id="IPR000961">
    <property type="entry name" value="AGC-kinase_C"/>
</dbReference>
<proteinExistence type="inferred from homology"/>
<dbReference type="GeneID" id="9686694"/>
<dbReference type="RefSeq" id="XP_003061255.1">
    <property type="nucleotide sequence ID" value="XM_003061209.1"/>
</dbReference>
<dbReference type="InterPro" id="IPR008271">
    <property type="entry name" value="Ser/Thr_kinase_AS"/>
</dbReference>
<gene>
    <name evidence="10" type="ORF">MICPUCDRAFT_3181</name>
</gene>
<dbReference type="SMART" id="SM00220">
    <property type="entry name" value="S_TKc"/>
    <property type="match status" value="1"/>
</dbReference>
<dbReference type="SUPFAM" id="SSF56112">
    <property type="entry name" value="Protein kinase-like (PK-like)"/>
    <property type="match status" value="1"/>
</dbReference>